<name>A0A381J5W2_9CLOT</name>
<dbReference type="Proteomes" id="UP000254664">
    <property type="component" value="Unassembled WGS sequence"/>
</dbReference>
<dbReference type="AlphaFoldDB" id="A0A381J5W2"/>
<proteinExistence type="predicted"/>
<gene>
    <name evidence="1" type="ORF">NCTC9836_00906</name>
</gene>
<keyword evidence="2" id="KW-1185">Reference proteome</keyword>
<evidence type="ECO:0000313" key="1">
    <source>
        <dbReference type="EMBL" id="SUY46610.1"/>
    </source>
</evidence>
<reference evidence="1 2" key="1">
    <citation type="submission" date="2018-06" db="EMBL/GenBank/DDBJ databases">
        <authorList>
            <consortium name="Pathogen Informatics"/>
            <person name="Doyle S."/>
        </authorList>
    </citation>
    <scope>NUCLEOTIDE SEQUENCE [LARGE SCALE GENOMIC DNA]</scope>
    <source>
        <strain evidence="1 2">NCTC9836</strain>
    </source>
</reference>
<evidence type="ECO:0000313" key="2">
    <source>
        <dbReference type="Proteomes" id="UP000254664"/>
    </source>
</evidence>
<dbReference type="RefSeq" id="WP_172556264.1">
    <property type="nucleotide sequence ID" value="NZ_UFWZ01000001.1"/>
</dbReference>
<accession>A0A381J5W2</accession>
<organism evidence="1 2">
    <name type="scientific">Clostridium putrefaciens</name>
    <dbReference type="NCBI Taxonomy" id="99675"/>
    <lineage>
        <taxon>Bacteria</taxon>
        <taxon>Bacillati</taxon>
        <taxon>Bacillota</taxon>
        <taxon>Clostridia</taxon>
        <taxon>Eubacteriales</taxon>
        <taxon>Clostridiaceae</taxon>
        <taxon>Clostridium</taxon>
    </lineage>
</organism>
<dbReference type="EMBL" id="UFWZ01000001">
    <property type="protein sequence ID" value="SUY46610.1"/>
    <property type="molecule type" value="Genomic_DNA"/>
</dbReference>
<protein>
    <submittedName>
        <fullName evidence="1">Uncharacterized protein</fullName>
    </submittedName>
</protein>
<sequence>MNHSKFMKETSVIIRISLSIFIVAGIKYEKIGVNNIQYKKCLKMMNFMDI</sequence>